<dbReference type="EnsemblMetazoa" id="ASIC005296-RA">
    <property type="protein sequence ID" value="ASIC005296-PA"/>
    <property type="gene ID" value="ASIC005296"/>
</dbReference>
<accession>A0A084VJ84</accession>
<dbReference type="EMBL" id="KE524860">
    <property type="protein sequence ID" value="KFB38028.1"/>
    <property type="molecule type" value="Genomic_DNA"/>
</dbReference>
<feature type="compositionally biased region" description="Basic residues" evidence="1">
    <location>
        <begin position="1"/>
        <end position="23"/>
    </location>
</feature>
<organism evidence="2">
    <name type="scientific">Anopheles sinensis</name>
    <name type="common">Mosquito</name>
    <dbReference type="NCBI Taxonomy" id="74873"/>
    <lineage>
        <taxon>Eukaryota</taxon>
        <taxon>Metazoa</taxon>
        <taxon>Ecdysozoa</taxon>
        <taxon>Arthropoda</taxon>
        <taxon>Hexapoda</taxon>
        <taxon>Insecta</taxon>
        <taxon>Pterygota</taxon>
        <taxon>Neoptera</taxon>
        <taxon>Endopterygota</taxon>
        <taxon>Diptera</taxon>
        <taxon>Nematocera</taxon>
        <taxon>Culicoidea</taxon>
        <taxon>Culicidae</taxon>
        <taxon>Anophelinae</taxon>
        <taxon>Anopheles</taxon>
    </lineage>
</organism>
<evidence type="ECO:0000313" key="2">
    <source>
        <dbReference type="EMBL" id="KFB38028.1"/>
    </source>
</evidence>
<proteinExistence type="predicted"/>
<sequence length="134" mass="14977">MDKKKGSKSKMYKTIRVNTKKKNTLQDQENGGKFEVLRSGQSRPVPEKDRSKGALFSYANTHSPLQIIGAMPRKAVGKFDKSPRPKGSGEKRNERKENMVPSNARTLNARKSLGMLALRVFEERKTSKGSGLRG</sequence>
<dbReference type="Proteomes" id="UP000030765">
    <property type="component" value="Unassembled WGS sequence"/>
</dbReference>
<name>A0A084VJ84_ANOSI</name>
<feature type="compositionally biased region" description="Basic and acidic residues" evidence="1">
    <location>
        <begin position="77"/>
        <end position="98"/>
    </location>
</feature>
<evidence type="ECO:0000313" key="3">
    <source>
        <dbReference type="EnsemblMetazoa" id="ASIC005296-PA"/>
    </source>
</evidence>
<evidence type="ECO:0000256" key="1">
    <source>
        <dbReference type="SAM" id="MobiDB-lite"/>
    </source>
</evidence>
<dbReference type="EMBL" id="ATLV01013474">
    <property type="status" value="NOT_ANNOTATED_CDS"/>
    <property type="molecule type" value="Genomic_DNA"/>
</dbReference>
<dbReference type="VEuPathDB" id="VectorBase:ASIC005296"/>
<keyword evidence="4" id="KW-1185">Reference proteome</keyword>
<protein>
    <submittedName>
        <fullName evidence="2 3">Dper\GL11117-PA-like protein</fullName>
    </submittedName>
</protein>
<feature type="region of interest" description="Disordered" evidence="1">
    <location>
        <begin position="1"/>
        <end position="51"/>
    </location>
</feature>
<reference evidence="3" key="2">
    <citation type="submission" date="2020-05" db="UniProtKB">
        <authorList>
            <consortium name="EnsemblMetazoa"/>
        </authorList>
    </citation>
    <scope>IDENTIFICATION</scope>
</reference>
<feature type="region of interest" description="Disordered" evidence="1">
    <location>
        <begin position="70"/>
        <end position="111"/>
    </location>
</feature>
<evidence type="ECO:0000313" key="4">
    <source>
        <dbReference type="Proteomes" id="UP000030765"/>
    </source>
</evidence>
<gene>
    <name evidence="2" type="ORF">ZHAS_00005296</name>
</gene>
<dbReference type="AlphaFoldDB" id="A0A084VJ84"/>
<reference evidence="2 4" key="1">
    <citation type="journal article" date="2014" name="BMC Genomics">
        <title>Genome sequence of Anopheles sinensis provides insight into genetics basis of mosquito competence for malaria parasites.</title>
        <authorList>
            <person name="Zhou D."/>
            <person name="Zhang D."/>
            <person name="Ding G."/>
            <person name="Shi L."/>
            <person name="Hou Q."/>
            <person name="Ye Y."/>
            <person name="Xu Y."/>
            <person name="Zhou H."/>
            <person name="Xiong C."/>
            <person name="Li S."/>
            <person name="Yu J."/>
            <person name="Hong S."/>
            <person name="Yu X."/>
            <person name="Zou P."/>
            <person name="Chen C."/>
            <person name="Chang X."/>
            <person name="Wang W."/>
            <person name="Lv Y."/>
            <person name="Sun Y."/>
            <person name="Ma L."/>
            <person name="Shen B."/>
            <person name="Zhu C."/>
        </authorList>
    </citation>
    <scope>NUCLEOTIDE SEQUENCE [LARGE SCALE GENOMIC DNA]</scope>
</reference>